<name>B0THZ9_HELMI</name>
<evidence type="ECO:0000313" key="3">
    <source>
        <dbReference type="Proteomes" id="UP000008550"/>
    </source>
</evidence>
<dbReference type="OrthoDB" id="2166499at2"/>
<accession>B0THZ9</accession>
<dbReference type="AlphaFoldDB" id="B0THZ9"/>
<proteinExistence type="predicted"/>
<keyword evidence="1" id="KW-1133">Transmembrane helix</keyword>
<dbReference type="EMBL" id="CP000930">
    <property type="protein sequence ID" value="ABZ82672.1"/>
    <property type="molecule type" value="Genomic_DNA"/>
</dbReference>
<protein>
    <submittedName>
        <fullName evidence="2">Uncharacterized protein</fullName>
    </submittedName>
</protein>
<dbReference type="HOGENOM" id="CLU_133162_0_0_9"/>
<keyword evidence="1" id="KW-0812">Transmembrane</keyword>
<dbReference type="RefSeq" id="WP_012281221.1">
    <property type="nucleotide sequence ID" value="NC_010337.2"/>
</dbReference>
<keyword evidence="1" id="KW-0472">Membrane</keyword>
<dbReference type="KEGG" id="hmo:HM1_0047"/>
<organism evidence="2 3">
    <name type="scientific">Heliobacterium modesticaldum (strain ATCC 51547 / Ice1)</name>
    <dbReference type="NCBI Taxonomy" id="498761"/>
    <lineage>
        <taxon>Bacteria</taxon>
        <taxon>Bacillati</taxon>
        <taxon>Bacillota</taxon>
        <taxon>Clostridia</taxon>
        <taxon>Eubacteriales</taxon>
        <taxon>Heliobacteriaceae</taxon>
        <taxon>Heliomicrobium</taxon>
    </lineage>
</organism>
<evidence type="ECO:0000256" key="1">
    <source>
        <dbReference type="SAM" id="Phobius"/>
    </source>
</evidence>
<feature type="transmembrane region" description="Helical" evidence="1">
    <location>
        <begin position="6"/>
        <end position="25"/>
    </location>
</feature>
<sequence>MKNNIITMAAVSLITAVIALSGVLIGTNLAGRDSMPDTGARNSTAATVETTPVEIPKTIAIPGYAQLVMKAGDIVQNVELHNPAGNPCYFVISIILPDGTEVYRSGLIEPGQKTDAIRLSQPLKAGTYKGAVLRYSCYSTKDKAPMNGADTKFTLEVV</sequence>
<dbReference type="eggNOG" id="ENOG5031XAP">
    <property type="taxonomic scope" value="Bacteria"/>
</dbReference>
<evidence type="ECO:0000313" key="2">
    <source>
        <dbReference type="EMBL" id="ABZ82672.1"/>
    </source>
</evidence>
<keyword evidence="3" id="KW-1185">Reference proteome</keyword>
<reference evidence="2 3" key="1">
    <citation type="journal article" date="2008" name="J. Bacteriol.">
        <title>The genome of Heliobacterium modesticaldum, a phototrophic representative of the Firmicutes containing the simplest photosynthetic apparatus.</title>
        <authorList>
            <person name="Sattley W.M."/>
            <person name="Madigan M.T."/>
            <person name="Swingley W.D."/>
            <person name="Cheung P.C."/>
            <person name="Clocksin K.M."/>
            <person name="Conrad A.L."/>
            <person name="Dejesa L.C."/>
            <person name="Honchak B.M."/>
            <person name="Jung D.O."/>
            <person name="Karbach L.E."/>
            <person name="Kurdoglu A."/>
            <person name="Lahiri S."/>
            <person name="Mastrian S.D."/>
            <person name="Page L.E."/>
            <person name="Taylor H.L."/>
            <person name="Wang Z.T."/>
            <person name="Raymond J."/>
            <person name="Chen M."/>
            <person name="Blankenship R.E."/>
            <person name="Touchman J.W."/>
        </authorList>
    </citation>
    <scope>NUCLEOTIDE SEQUENCE [LARGE SCALE GENOMIC DNA]</scope>
    <source>
        <strain evidence="3">ATCC 51547 / Ice1</strain>
    </source>
</reference>
<dbReference type="Proteomes" id="UP000008550">
    <property type="component" value="Chromosome"/>
</dbReference>
<gene>
    <name evidence="2" type="ORF">HM1_0047</name>
</gene>